<protein>
    <submittedName>
        <fullName evidence="2">Uncharacterized protein</fullName>
    </submittedName>
</protein>
<gene>
    <name evidence="2" type="ORF">C3L50_13840</name>
</gene>
<dbReference type="AlphaFoldDB" id="A0A2S5A4Y0"/>
<evidence type="ECO:0000313" key="2">
    <source>
        <dbReference type="EMBL" id="POY37651.1"/>
    </source>
</evidence>
<feature type="signal peptide" evidence="1">
    <location>
        <begin position="1"/>
        <end position="19"/>
    </location>
</feature>
<feature type="chain" id="PRO_5015447361" evidence="1">
    <location>
        <begin position="20"/>
        <end position="167"/>
    </location>
</feature>
<dbReference type="RefSeq" id="WP_103806776.1">
    <property type="nucleotide sequence ID" value="NZ_PQVG01000008.1"/>
</dbReference>
<dbReference type="OrthoDB" id="1371581at2"/>
<sequence>MRKLALIIAFLLTGLFVNAQVKKIVISVDESGDVASFDLDCSTSFPTLAKGLKYNVTRHEYKGEELKNTYHLLLVMDGFFTKTLNKKMTISVVFSDDTTFSEIETIENDGYFDGACTLKMKSPPENALTLDLKKVIVSTGTKDVVYTISAQKAADFKKNVQNIVTAK</sequence>
<proteinExistence type="predicted"/>
<evidence type="ECO:0000256" key="1">
    <source>
        <dbReference type="SAM" id="SignalP"/>
    </source>
</evidence>
<keyword evidence="3" id="KW-1185">Reference proteome</keyword>
<accession>A0A2S5A4Y0</accession>
<dbReference type="EMBL" id="PQVG01000008">
    <property type="protein sequence ID" value="POY37651.1"/>
    <property type="molecule type" value="Genomic_DNA"/>
</dbReference>
<comment type="caution">
    <text evidence="2">The sequence shown here is derived from an EMBL/GenBank/DDBJ whole genome shotgun (WGS) entry which is preliminary data.</text>
</comment>
<dbReference type="Proteomes" id="UP000237310">
    <property type="component" value="Unassembled WGS sequence"/>
</dbReference>
<reference evidence="2 3" key="1">
    <citation type="submission" date="2018-01" db="EMBL/GenBank/DDBJ databases">
        <authorList>
            <person name="Gaut B.S."/>
            <person name="Morton B.R."/>
            <person name="Clegg M.T."/>
            <person name="Duvall M.R."/>
        </authorList>
    </citation>
    <scope>NUCLEOTIDE SEQUENCE [LARGE SCALE GENOMIC DNA]</scope>
    <source>
        <strain evidence="2 3">HR-AY</strain>
    </source>
</reference>
<name>A0A2S5A4Y0_9FLAO</name>
<organism evidence="2 3">
    <name type="scientific">Flavobacterium alvei</name>
    <dbReference type="NCBI Taxonomy" id="2080416"/>
    <lineage>
        <taxon>Bacteria</taxon>
        <taxon>Pseudomonadati</taxon>
        <taxon>Bacteroidota</taxon>
        <taxon>Flavobacteriia</taxon>
        <taxon>Flavobacteriales</taxon>
        <taxon>Flavobacteriaceae</taxon>
        <taxon>Flavobacterium</taxon>
    </lineage>
</organism>
<keyword evidence="1" id="KW-0732">Signal</keyword>
<evidence type="ECO:0000313" key="3">
    <source>
        <dbReference type="Proteomes" id="UP000237310"/>
    </source>
</evidence>